<proteinExistence type="predicted"/>
<sequence length="383" mass="43748">MQGKGKNATTSIVNARPSRVENGSSVDSVDAAPPQKKPRNTGTPATPRAETATEDRANTMDTSDEPIPSQTVVKNPEKMRRPKSSRPDPYTTLPAKTTSYIQLRFQLMNFANVYRIVQLPVTFTFANLHTLIQYMFGWSNSHLHRAEVVSYVVMHDPNGDLAGTMKRWGRKPMLEEFLRGEEEEFGDRISWKFERDDNPIYHVDPYGVRPEGFGEDYAKAIKDSHLKLGEIWTKDSANNASLGESPNGDIGIIYEYDFGDSWTVHISCDPKELFFESRTPINFPIVKQAQGAPPIEHAPDFIPGEDDANDKTVSDRIFVQENFELYCEGKLMSCARRTELAIYTPEEEAERQKRLQRQREQRMEVDSDEENYDEDDDDSGEWY</sequence>
<evidence type="ECO:0000256" key="1">
    <source>
        <dbReference type="SAM" id="MobiDB-lite"/>
    </source>
</evidence>
<dbReference type="OrthoDB" id="2940229at2759"/>
<dbReference type="SUPFAM" id="SSF159941">
    <property type="entry name" value="MM3350-like"/>
    <property type="match status" value="1"/>
</dbReference>
<evidence type="ECO:0000313" key="3">
    <source>
        <dbReference type="EMBL" id="KAG1775815.1"/>
    </source>
</evidence>
<comment type="caution">
    <text evidence="3">The sequence shown here is derived from an EMBL/GenBank/DDBJ whole genome shotgun (WGS) entry which is preliminary data.</text>
</comment>
<reference evidence="3" key="1">
    <citation type="journal article" date="2020" name="New Phytol.">
        <title>Comparative genomics reveals dynamic genome evolution in host specialist ectomycorrhizal fungi.</title>
        <authorList>
            <person name="Lofgren L.A."/>
            <person name="Nguyen N.H."/>
            <person name="Vilgalys R."/>
            <person name="Ruytinx J."/>
            <person name="Liao H.L."/>
            <person name="Branco S."/>
            <person name="Kuo A."/>
            <person name="LaButti K."/>
            <person name="Lipzen A."/>
            <person name="Andreopoulos W."/>
            <person name="Pangilinan J."/>
            <person name="Riley R."/>
            <person name="Hundley H."/>
            <person name="Na H."/>
            <person name="Barry K."/>
            <person name="Grigoriev I.V."/>
            <person name="Stajich J.E."/>
            <person name="Kennedy P.G."/>
        </authorList>
    </citation>
    <scope>NUCLEOTIDE SEQUENCE</scope>
    <source>
        <strain evidence="3">DOB743</strain>
    </source>
</reference>
<dbReference type="InterPro" id="IPR024047">
    <property type="entry name" value="MM3350-like_sf"/>
</dbReference>
<dbReference type="InterPro" id="IPR012912">
    <property type="entry name" value="Plasmid_pRiA4b_Orf3-like"/>
</dbReference>
<feature type="compositionally biased region" description="Basic and acidic residues" evidence="1">
    <location>
        <begin position="350"/>
        <end position="365"/>
    </location>
</feature>
<dbReference type="AlphaFoldDB" id="A0A9P7D0M0"/>
<dbReference type="Gene3D" id="3.10.290.30">
    <property type="entry name" value="MM3350-like"/>
    <property type="match status" value="1"/>
</dbReference>
<dbReference type="Pfam" id="PF07929">
    <property type="entry name" value="PRiA4_ORF3"/>
    <property type="match status" value="1"/>
</dbReference>
<name>A0A9P7D0M0_9AGAM</name>
<feature type="compositionally biased region" description="Acidic residues" evidence="1">
    <location>
        <begin position="366"/>
        <end position="383"/>
    </location>
</feature>
<accession>A0A9P7D0M0</accession>
<dbReference type="PANTHER" id="PTHR41878:SF1">
    <property type="entry name" value="TNPR PROTEIN"/>
    <property type="match status" value="1"/>
</dbReference>
<gene>
    <name evidence="3" type="ORF">EV702DRAFT_418139</name>
</gene>
<protein>
    <recommendedName>
        <fullName evidence="2">Plasmid pRiA4b Orf3-like domain-containing protein</fullName>
    </recommendedName>
</protein>
<evidence type="ECO:0000259" key="2">
    <source>
        <dbReference type="Pfam" id="PF07929"/>
    </source>
</evidence>
<dbReference type="Proteomes" id="UP000714275">
    <property type="component" value="Unassembled WGS sequence"/>
</dbReference>
<dbReference type="EMBL" id="JABBWD010000031">
    <property type="protein sequence ID" value="KAG1775815.1"/>
    <property type="molecule type" value="Genomic_DNA"/>
</dbReference>
<feature type="region of interest" description="Disordered" evidence="1">
    <location>
        <begin position="345"/>
        <end position="383"/>
    </location>
</feature>
<feature type="region of interest" description="Disordered" evidence="1">
    <location>
        <begin position="1"/>
        <end position="93"/>
    </location>
</feature>
<feature type="domain" description="Plasmid pRiA4b Orf3-like" evidence="2">
    <location>
        <begin position="102"/>
        <end position="296"/>
    </location>
</feature>
<keyword evidence="4" id="KW-1185">Reference proteome</keyword>
<dbReference type="PANTHER" id="PTHR41878">
    <property type="entry name" value="LEXA REPRESSOR-RELATED"/>
    <property type="match status" value="1"/>
</dbReference>
<organism evidence="3 4">
    <name type="scientific">Suillus placidus</name>
    <dbReference type="NCBI Taxonomy" id="48579"/>
    <lineage>
        <taxon>Eukaryota</taxon>
        <taxon>Fungi</taxon>
        <taxon>Dikarya</taxon>
        <taxon>Basidiomycota</taxon>
        <taxon>Agaricomycotina</taxon>
        <taxon>Agaricomycetes</taxon>
        <taxon>Agaricomycetidae</taxon>
        <taxon>Boletales</taxon>
        <taxon>Suillineae</taxon>
        <taxon>Suillaceae</taxon>
        <taxon>Suillus</taxon>
    </lineage>
</organism>
<evidence type="ECO:0000313" key="4">
    <source>
        <dbReference type="Proteomes" id="UP000714275"/>
    </source>
</evidence>